<proteinExistence type="predicted"/>
<organism evidence="1 2">
    <name type="scientific">Brassica cretica</name>
    <name type="common">Mustard</name>
    <dbReference type="NCBI Taxonomy" id="69181"/>
    <lineage>
        <taxon>Eukaryota</taxon>
        <taxon>Viridiplantae</taxon>
        <taxon>Streptophyta</taxon>
        <taxon>Embryophyta</taxon>
        <taxon>Tracheophyta</taxon>
        <taxon>Spermatophyta</taxon>
        <taxon>Magnoliopsida</taxon>
        <taxon>eudicotyledons</taxon>
        <taxon>Gunneridae</taxon>
        <taxon>Pentapetalae</taxon>
        <taxon>rosids</taxon>
        <taxon>malvids</taxon>
        <taxon>Brassicales</taxon>
        <taxon>Brassicaceae</taxon>
        <taxon>Brassiceae</taxon>
        <taxon>Brassica</taxon>
    </lineage>
</organism>
<comment type="caution">
    <text evidence="1">The sequence shown here is derived from an EMBL/GenBank/DDBJ whole genome shotgun (WGS) entry which is preliminary data.</text>
</comment>
<dbReference type="EMBL" id="QGKX02000996">
    <property type="protein sequence ID" value="KAF3552942.1"/>
    <property type="molecule type" value="Genomic_DNA"/>
</dbReference>
<name>A0A8S9QFH5_BRACR</name>
<protein>
    <submittedName>
        <fullName evidence="1">Uncharacterized protein</fullName>
    </submittedName>
</protein>
<dbReference type="AlphaFoldDB" id="A0A8S9QFH5"/>
<sequence length="49" mass="5659">MHLLVYLLKQLDMWYSFTGVASKQLLCRTAPACNTRPIPSPELILHPYK</sequence>
<gene>
    <name evidence="1" type="ORF">F2Q69_00011403</name>
</gene>
<dbReference type="Proteomes" id="UP000712600">
    <property type="component" value="Unassembled WGS sequence"/>
</dbReference>
<accession>A0A8S9QFH5</accession>
<evidence type="ECO:0000313" key="1">
    <source>
        <dbReference type="EMBL" id="KAF3552942.1"/>
    </source>
</evidence>
<reference evidence="1" key="1">
    <citation type="submission" date="2019-12" db="EMBL/GenBank/DDBJ databases">
        <title>Genome sequencing and annotation of Brassica cretica.</title>
        <authorList>
            <person name="Studholme D.J."/>
            <person name="Sarris P."/>
        </authorList>
    </citation>
    <scope>NUCLEOTIDE SEQUENCE</scope>
    <source>
        <strain evidence="1">PFS-109/04</strain>
        <tissue evidence="1">Leaf</tissue>
    </source>
</reference>
<evidence type="ECO:0000313" key="2">
    <source>
        <dbReference type="Proteomes" id="UP000712600"/>
    </source>
</evidence>